<dbReference type="Gene3D" id="2.115.10.20">
    <property type="entry name" value="Glycosyl hydrolase domain, family 43"/>
    <property type="match status" value="1"/>
</dbReference>
<keyword evidence="4" id="KW-0326">Glycosidase</keyword>
<comment type="pathway">
    <text evidence="1">Glycan metabolism; L-arabinan degradation.</text>
</comment>
<dbReference type="InterPro" id="IPR050727">
    <property type="entry name" value="GH43_arabinanases"/>
</dbReference>
<evidence type="ECO:0000256" key="1">
    <source>
        <dbReference type="ARBA" id="ARBA00004834"/>
    </source>
</evidence>
<evidence type="ECO:0000256" key="2">
    <source>
        <dbReference type="ARBA" id="ARBA00009865"/>
    </source>
</evidence>
<dbReference type="InterPro" id="IPR023296">
    <property type="entry name" value="Glyco_hydro_beta-prop_sf"/>
</dbReference>
<dbReference type="PANTHER" id="PTHR43301">
    <property type="entry name" value="ARABINAN ENDO-1,5-ALPHA-L-ARABINOSIDASE"/>
    <property type="match status" value="1"/>
</dbReference>
<accession>A0A7M2RE82</accession>
<evidence type="ECO:0000313" key="6">
    <source>
        <dbReference type="Proteomes" id="UP000593601"/>
    </source>
</evidence>
<dbReference type="Proteomes" id="UP000593601">
    <property type="component" value="Chromosome"/>
</dbReference>
<keyword evidence="6" id="KW-1185">Reference proteome</keyword>
<dbReference type="GO" id="GO:0004553">
    <property type="term" value="F:hydrolase activity, hydrolyzing O-glycosyl compounds"/>
    <property type="evidence" value="ECO:0007669"/>
    <property type="project" value="InterPro"/>
</dbReference>
<dbReference type="InterPro" id="IPR006710">
    <property type="entry name" value="Glyco_hydro_43"/>
</dbReference>
<dbReference type="RefSeq" id="WP_193734810.1">
    <property type="nucleotide sequence ID" value="NZ_CP063304.1"/>
</dbReference>
<dbReference type="KEGG" id="bliq:INP51_10525"/>
<evidence type="ECO:0000256" key="3">
    <source>
        <dbReference type="ARBA" id="ARBA00022801"/>
    </source>
</evidence>
<dbReference type="EMBL" id="CP063304">
    <property type="protein sequence ID" value="QOV18448.1"/>
    <property type="molecule type" value="Genomic_DNA"/>
</dbReference>
<dbReference type="Pfam" id="PF04616">
    <property type="entry name" value="Glyco_hydro_43"/>
    <property type="match status" value="2"/>
</dbReference>
<name>A0A7M2RE82_9FIRM</name>
<evidence type="ECO:0000313" key="5">
    <source>
        <dbReference type="EMBL" id="QOV18448.1"/>
    </source>
</evidence>
<evidence type="ECO:0000256" key="4">
    <source>
        <dbReference type="ARBA" id="ARBA00023295"/>
    </source>
</evidence>
<comment type="similarity">
    <text evidence="2">Belongs to the glycosyl hydrolase 43 family.</text>
</comment>
<dbReference type="SUPFAM" id="SSF75005">
    <property type="entry name" value="Arabinanase/levansucrase/invertase"/>
    <property type="match status" value="1"/>
</dbReference>
<protein>
    <submittedName>
        <fullName evidence="5">Family 43 glycosylhydrolase</fullName>
    </submittedName>
</protein>
<proteinExistence type="inferred from homology"/>
<keyword evidence="3 5" id="KW-0378">Hydrolase</keyword>
<dbReference type="GO" id="GO:0005975">
    <property type="term" value="P:carbohydrate metabolic process"/>
    <property type="evidence" value="ECO:0007669"/>
    <property type="project" value="InterPro"/>
</dbReference>
<gene>
    <name evidence="5" type="ORF">INP51_10525</name>
</gene>
<organism evidence="5 6">
    <name type="scientific">Blautia liquoris</name>
    <dbReference type="NCBI Taxonomy" id="2779518"/>
    <lineage>
        <taxon>Bacteria</taxon>
        <taxon>Bacillati</taxon>
        <taxon>Bacillota</taxon>
        <taxon>Clostridia</taxon>
        <taxon>Lachnospirales</taxon>
        <taxon>Lachnospiraceae</taxon>
        <taxon>Blautia</taxon>
    </lineage>
</organism>
<dbReference type="AlphaFoldDB" id="A0A7M2RE82"/>
<sequence length="736" mass="83028">MTLILSMHLIVNVVPAQEVSAMGTEEQTYAEVNNISLEGDFQGFNSGVRKARIGEKFKVHAKVNFSGDEDAIRDAAVSFHDTDHAFDINYDRDSLSIQGRQGEFDFELIVKSDEKPAYLFSVSVSDGLPDNTNHLSPYSQTQTIYTEIPSDDSESEKDLWRDNEDMPELADPMILNNVKRDGKYYAYGTTSSVGFNYYVSKDLENWTGGEECLNFASQGKKGWTMVWAPEVVYDKDLEKYIMYFSATPPKEDVGTDEYVAQLPLAATSDSPAGPFTLVDFLDEASCGSENIHTYDQKLYPQTYSRNVLFDMDEYVSTVKREAARLNLEEDLLYFDGKYLPEGQFIRNIDLSPYEDPDTGKKYLMSSATPNCNVIMEMENWLKPKYETYTVLSHASYYTVEDWVAASNGEEIEKFEYELNANECNEGPFMIKHNGLYYLSFSMGSYTQNAYSVIQAVAESPMGPFRKLDQSENGPLLNADLGENKSVSGPGHHSFVIADVGGEEKLFIAYHAHNQYGNANAGRHLQLDECRWVTIKDKNNEDLDVLHVNGPTKSKQPTFGVNKEYTVLNPNRMSLQLEKGQLAENSSPDYMTDGLLSINNKVSKRFNDQYIRETLITQDSTFLLSMNEPVKARGIMFYNSSDKDRYFETVTNIELICEDNSVTRTFTIPDLEIDEKTDLVQEKKDGETILLDVVRGAGLRAEFNTENVKAIRFTVNVPEGKSVIGIPEVSILGKESI</sequence>
<dbReference type="PANTHER" id="PTHR43301:SF3">
    <property type="entry name" value="ARABINAN ENDO-1,5-ALPHA-L-ARABINOSIDASE A-RELATED"/>
    <property type="match status" value="1"/>
</dbReference>
<reference evidence="5 6" key="1">
    <citation type="submission" date="2020-10" db="EMBL/GenBank/DDBJ databases">
        <title>Blautia liquoris sp.nov., isolated from the mud in a fermentation cellar used for the production of Chinese strong-flavoured liquor.</title>
        <authorList>
            <person name="Lu L."/>
        </authorList>
    </citation>
    <scope>NUCLEOTIDE SEQUENCE [LARGE SCALE GENOMIC DNA]</scope>
    <source>
        <strain evidence="5 6">LZLJ-3</strain>
    </source>
</reference>